<organism evidence="2 3">
    <name type="scientific">Sinorhizobium medicae (strain WSM419)</name>
    <name type="common">Ensifer medicae</name>
    <dbReference type="NCBI Taxonomy" id="366394"/>
    <lineage>
        <taxon>Bacteria</taxon>
        <taxon>Pseudomonadati</taxon>
        <taxon>Pseudomonadota</taxon>
        <taxon>Alphaproteobacteria</taxon>
        <taxon>Hyphomicrobiales</taxon>
        <taxon>Rhizobiaceae</taxon>
        <taxon>Sinorhizobium/Ensifer group</taxon>
        <taxon>Sinorhizobium</taxon>
    </lineage>
</organism>
<gene>
    <name evidence="2" type="ordered locus">Smed_1204</name>
</gene>
<evidence type="ECO:0000256" key="1">
    <source>
        <dbReference type="SAM" id="Phobius"/>
    </source>
</evidence>
<keyword evidence="1" id="KW-0472">Membrane</keyword>
<dbReference type="EMBL" id="CP000738">
    <property type="protein sequence ID" value="ABR60054.1"/>
    <property type="molecule type" value="Genomic_DNA"/>
</dbReference>
<dbReference type="AlphaFoldDB" id="A6U8S4"/>
<keyword evidence="1" id="KW-0812">Transmembrane</keyword>
<keyword evidence="1" id="KW-1133">Transmembrane helix</keyword>
<dbReference type="KEGG" id="smd:Smed_1204"/>
<name>A6U8S4_SINMW</name>
<feature type="transmembrane region" description="Helical" evidence="1">
    <location>
        <begin position="137"/>
        <end position="160"/>
    </location>
</feature>
<proteinExistence type="predicted"/>
<feature type="transmembrane region" description="Helical" evidence="1">
    <location>
        <begin position="108"/>
        <end position="131"/>
    </location>
</feature>
<dbReference type="HOGENOM" id="CLU_1037855_0_0_5"/>
<reference evidence="2 3" key="2">
    <citation type="journal article" date="2010" name="Stand. Genomic Sci.">
        <title>Complete genome sequence of the Medicago microsymbiont Ensifer (Sinorhizobium) medicae strain WSM419.</title>
        <authorList>
            <person name="Reeve W."/>
            <person name="Chain P."/>
            <person name="O'Hara G."/>
            <person name="Ardley J."/>
            <person name="Nandesena K."/>
            <person name="Brau L."/>
            <person name="Tiwari R."/>
            <person name="Malfatti S."/>
            <person name="Kiss H."/>
            <person name="Lapidus A."/>
            <person name="Copeland A."/>
            <person name="Nolan M."/>
            <person name="Land M."/>
            <person name="Hauser L."/>
            <person name="Chang Y.J."/>
            <person name="Ivanova N."/>
            <person name="Mavromatis K."/>
            <person name="Markowitz V."/>
            <person name="Kyrpides N."/>
            <person name="Gollagher M."/>
            <person name="Yates R."/>
            <person name="Dilworth M."/>
            <person name="Howieson J."/>
        </authorList>
    </citation>
    <scope>NUCLEOTIDE SEQUENCE [LARGE SCALE GENOMIC DNA]</scope>
    <source>
        <strain evidence="2 3">WSM419</strain>
    </source>
</reference>
<accession>A6U8S4</accession>
<sequence>MEESMRRSSFENAHSQRDATCRLSFQKDARPPTRGGRTHLCIAERLKLRFVQNIEVKRTEYLRKAKRYATMRSDTISLELQTDGTVMNEFATKAFDAWSADVRAGARALWHSFVVFLVTLLLLLAGGIVVAREPNPVWLITSIGLAIAAAMSTGAASALIDTIRSCCTLRSYRSEAISEMCCTRNISVGQLGLYIAEPADGSRGIQISCHPFDKLAAPKLVEGREVLSVRITSEVGSTIPAVLFARNQRSQAEATLSILRSLLPDDRR</sequence>
<evidence type="ECO:0000313" key="3">
    <source>
        <dbReference type="Proteomes" id="UP000001108"/>
    </source>
</evidence>
<protein>
    <submittedName>
        <fullName evidence="2">Uncharacterized protein</fullName>
    </submittedName>
</protein>
<dbReference type="STRING" id="366394.Smed_1204"/>
<evidence type="ECO:0000313" key="2">
    <source>
        <dbReference type="EMBL" id="ABR60054.1"/>
    </source>
</evidence>
<reference evidence="3" key="1">
    <citation type="submission" date="2007-06" db="EMBL/GenBank/DDBJ databases">
        <title>Complete sequence of Sinorhizobium medicae WSM419 chromosome.</title>
        <authorList>
            <consortium name="US DOE Joint Genome Institute"/>
            <person name="Copeland A."/>
            <person name="Lucas S."/>
            <person name="Lapidus A."/>
            <person name="Barry K."/>
            <person name="Glavina del Rio T."/>
            <person name="Dalin E."/>
            <person name="Tice H."/>
            <person name="Pitluck S."/>
            <person name="Chain P."/>
            <person name="Malfatti S."/>
            <person name="Shin M."/>
            <person name="Vergez L."/>
            <person name="Schmutz J."/>
            <person name="Larimer F."/>
            <person name="Land M."/>
            <person name="Hauser L."/>
            <person name="Kyrpides N."/>
            <person name="Mikhailova N."/>
            <person name="Reeve W.G."/>
            <person name="Richardson P."/>
        </authorList>
    </citation>
    <scope>NUCLEOTIDE SEQUENCE [LARGE SCALE GENOMIC DNA]</scope>
    <source>
        <strain evidence="3">WSM419</strain>
    </source>
</reference>
<dbReference type="Proteomes" id="UP000001108">
    <property type="component" value="Chromosome"/>
</dbReference>